<reference evidence="3 4" key="1">
    <citation type="journal article" date="2018" name="BMC Genomics">
        <title>Genomic comparison of Trypanosoma conorhini and Trypanosoma rangeli to Trypanosoma cruzi strains of high and low virulence.</title>
        <authorList>
            <person name="Bradwell K.R."/>
            <person name="Koparde V.N."/>
            <person name="Matveyev A.V."/>
            <person name="Serrano M.G."/>
            <person name="Alves J.M."/>
            <person name="Parikh H."/>
            <person name="Huang B."/>
            <person name="Lee V."/>
            <person name="Espinosa-Alvarez O."/>
            <person name="Ortiz P.A."/>
            <person name="Costa-Martins A.G."/>
            <person name="Teixeira M.M."/>
            <person name="Buck G.A."/>
        </authorList>
    </citation>
    <scope>NUCLEOTIDE SEQUENCE [LARGE SCALE GENOMIC DNA]</scope>
    <source>
        <strain evidence="3 4">025E</strain>
    </source>
</reference>
<dbReference type="InterPro" id="IPR053848">
    <property type="entry name" value="IMS_HHH_1"/>
</dbReference>
<dbReference type="PANTHER" id="PTHR45990:SF1">
    <property type="entry name" value="DNA REPAIR PROTEIN REV1"/>
    <property type="match status" value="1"/>
</dbReference>
<dbReference type="GO" id="GO:0017125">
    <property type="term" value="F:deoxycytidyl transferase activity"/>
    <property type="evidence" value="ECO:0007669"/>
    <property type="project" value="TreeGrafter"/>
</dbReference>
<dbReference type="SUPFAM" id="SSF56672">
    <property type="entry name" value="DNA/RNA polymerases"/>
    <property type="match status" value="1"/>
</dbReference>
<dbReference type="OrthoDB" id="427711at2759"/>
<dbReference type="Gene3D" id="3.30.70.270">
    <property type="match status" value="1"/>
</dbReference>
<dbReference type="InterPro" id="IPR001126">
    <property type="entry name" value="UmuC"/>
</dbReference>
<dbReference type="GO" id="GO:0006281">
    <property type="term" value="P:DNA repair"/>
    <property type="evidence" value="ECO:0007669"/>
    <property type="project" value="InterPro"/>
</dbReference>
<dbReference type="InterPro" id="IPR036775">
    <property type="entry name" value="DNA_pol_Y-fam_lit_finger_sf"/>
</dbReference>
<evidence type="ECO:0000259" key="2">
    <source>
        <dbReference type="PROSITE" id="PS50173"/>
    </source>
</evidence>
<dbReference type="Gene3D" id="3.30.1490.100">
    <property type="entry name" value="DNA polymerase, Y-family, little finger domain"/>
    <property type="match status" value="1"/>
</dbReference>
<dbReference type="EC" id="2.7.7.7" evidence="3"/>
<dbReference type="AlphaFoldDB" id="A0A422P8V8"/>
<dbReference type="Gene3D" id="3.40.1170.60">
    <property type="match status" value="1"/>
</dbReference>
<dbReference type="GO" id="GO:0070987">
    <property type="term" value="P:error-free translesion synthesis"/>
    <property type="evidence" value="ECO:0007669"/>
    <property type="project" value="TreeGrafter"/>
</dbReference>
<organism evidence="3 4">
    <name type="scientific">Trypanosoma conorhini</name>
    <dbReference type="NCBI Taxonomy" id="83891"/>
    <lineage>
        <taxon>Eukaryota</taxon>
        <taxon>Discoba</taxon>
        <taxon>Euglenozoa</taxon>
        <taxon>Kinetoplastea</taxon>
        <taxon>Metakinetoplastina</taxon>
        <taxon>Trypanosomatida</taxon>
        <taxon>Trypanosomatidae</taxon>
        <taxon>Trypanosoma</taxon>
    </lineage>
</organism>
<dbReference type="InterPro" id="IPR043128">
    <property type="entry name" value="Rev_trsase/Diguanyl_cyclase"/>
</dbReference>
<dbReference type="GO" id="GO:0003887">
    <property type="term" value="F:DNA-directed DNA polymerase activity"/>
    <property type="evidence" value="ECO:0007669"/>
    <property type="project" value="UniProtKB-EC"/>
</dbReference>
<protein>
    <submittedName>
        <fullName evidence="3">Putative DNA damage repair protein</fullName>
        <ecNumber evidence="3">2.7.7.7</ecNumber>
    </submittedName>
</protein>
<sequence>MNEKGNESKATAWDREQVNSLRHFQQHSRLHFIGQWKTKAHDLFKAWFAAHPTWNHGTLSQQSLFVHLDMDAFFCSVALAKEDNAHLRGKPVCIAAGKGNSDISSSNYIARSFGVRAGMYVNAAKEICPELCVLSYDLPRCEEVIKTLYRILFELSPDAVSIAIEVYSIDEVMIAFDTENYDTVKRYCADVLHALESTTNCTASCGIGPNIMLARIATRYAKPNGVYFIPPQDVPGLLAQLPFNEIHGVGEGTMAKLRPLLRPYLKDMSISDDDVLCCHVQKLSKLQLQRTLGQKSGENFFNLCRGTDTRQVCRTGDEENQRMLGKKGPSSVSCSMNYAVRPLTLDDVWSIVRQILEVVCGKMERGGCTSSGLRVTLLERHPLHPKETQKFMGRGRCVEFHIPIAFETPLRSSELSLMLSRVKDVLAPMLVFDRPMTDEERARELGLDNDAESRVLWTVSLKSVKEVVVSDIRGMTIQATGLHAGGSAVGGRKRSHDGQLSLVTAFSRAMEGKRQPPVVVSSSPTDTAHAVESAFELSVLEELLGREVDEAFIKDWKKAVQEVSRHTDYTAVKALLRVAALQCTTDAGPREIKQQIFQDLVAYANTLLPVPITFT</sequence>
<keyword evidence="4" id="KW-1185">Reference proteome</keyword>
<keyword evidence="3" id="KW-0548">Nucleotidyltransferase</keyword>
<evidence type="ECO:0000313" key="4">
    <source>
        <dbReference type="Proteomes" id="UP000284403"/>
    </source>
</evidence>
<dbReference type="GO" id="GO:0042276">
    <property type="term" value="P:error-prone translesion synthesis"/>
    <property type="evidence" value="ECO:0007669"/>
    <property type="project" value="TreeGrafter"/>
</dbReference>
<dbReference type="GO" id="GO:0005634">
    <property type="term" value="C:nucleus"/>
    <property type="evidence" value="ECO:0007669"/>
    <property type="project" value="TreeGrafter"/>
</dbReference>
<dbReference type="PANTHER" id="PTHR45990">
    <property type="entry name" value="DNA REPAIR PROTEIN REV1"/>
    <property type="match status" value="1"/>
</dbReference>
<dbReference type="EMBL" id="MKKU01000376">
    <property type="protein sequence ID" value="RNF14134.1"/>
    <property type="molecule type" value="Genomic_DNA"/>
</dbReference>
<dbReference type="Pfam" id="PF00817">
    <property type="entry name" value="IMS"/>
    <property type="match status" value="1"/>
</dbReference>
<dbReference type="GO" id="GO:0003684">
    <property type="term" value="F:damaged DNA binding"/>
    <property type="evidence" value="ECO:0007669"/>
    <property type="project" value="InterPro"/>
</dbReference>
<keyword evidence="1" id="KW-0237">DNA synthesis</keyword>
<dbReference type="RefSeq" id="XP_029227048.1">
    <property type="nucleotide sequence ID" value="XM_029372839.1"/>
</dbReference>
<keyword evidence="3" id="KW-0808">Transferase</keyword>
<evidence type="ECO:0000256" key="1">
    <source>
        <dbReference type="ARBA" id="ARBA00022634"/>
    </source>
</evidence>
<proteinExistence type="predicted"/>
<dbReference type="Gene3D" id="1.10.150.20">
    <property type="entry name" value="5' to 3' exonuclease, C-terminal subdomain"/>
    <property type="match status" value="1"/>
</dbReference>
<name>A0A422P8V8_9TRYP</name>
<dbReference type="GeneID" id="40319560"/>
<dbReference type="PROSITE" id="PS50173">
    <property type="entry name" value="UMUC"/>
    <property type="match status" value="1"/>
</dbReference>
<feature type="domain" description="UmuC" evidence="2">
    <location>
        <begin position="65"/>
        <end position="250"/>
    </location>
</feature>
<accession>A0A422P8V8</accession>
<dbReference type="Pfam" id="PF21999">
    <property type="entry name" value="IMS_HHH_1"/>
    <property type="match status" value="1"/>
</dbReference>
<dbReference type="Proteomes" id="UP000284403">
    <property type="component" value="Unassembled WGS sequence"/>
</dbReference>
<dbReference type="InterPro" id="IPR043502">
    <property type="entry name" value="DNA/RNA_pol_sf"/>
</dbReference>
<gene>
    <name evidence="3" type="ORF">Tco025E_05949</name>
</gene>
<evidence type="ECO:0000313" key="3">
    <source>
        <dbReference type="EMBL" id="RNF14134.1"/>
    </source>
</evidence>
<comment type="caution">
    <text evidence="3">The sequence shown here is derived from an EMBL/GenBank/DDBJ whole genome shotgun (WGS) entry which is preliminary data.</text>
</comment>